<evidence type="ECO:0000313" key="2">
    <source>
        <dbReference type="EMBL" id="KAB1207711.1"/>
    </source>
</evidence>
<feature type="compositionally biased region" description="Low complexity" evidence="1">
    <location>
        <begin position="66"/>
        <end position="83"/>
    </location>
</feature>
<dbReference type="EMBL" id="RXIC02000025">
    <property type="protein sequence ID" value="KAB1207711.1"/>
    <property type="molecule type" value="Genomic_DNA"/>
</dbReference>
<proteinExistence type="predicted"/>
<gene>
    <name evidence="2" type="ORF">CJ030_MR7G005499</name>
</gene>
<comment type="caution">
    <text evidence="2">The sequence shown here is derived from an EMBL/GenBank/DDBJ whole genome shotgun (WGS) entry which is preliminary data.</text>
</comment>
<feature type="region of interest" description="Disordered" evidence="1">
    <location>
        <begin position="62"/>
        <end position="83"/>
    </location>
</feature>
<dbReference type="OrthoDB" id="2822301at2759"/>
<keyword evidence="3" id="KW-1185">Reference proteome</keyword>
<dbReference type="AlphaFoldDB" id="A0A6A1V4V1"/>
<organism evidence="2 3">
    <name type="scientific">Morella rubra</name>
    <name type="common">Chinese bayberry</name>
    <dbReference type="NCBI Taxonomy" id="262757"/>
    <lineage>
        <taxon>Eukaryota</taxon>
        <taxon>Viridiplantae</taxon>
        <taxon>Streptophyta</taxon>
        <taxon>Embryophyta</taxon>
        <taxon>Tracheophyta</taxon>
        <taxon>Spermatophyta</taxon>
        <taxon>Magnoliopsida</taxon>
        <taxon>eudicotyledons</taxon>
        <taxon>Gunneridae</taxon>
        <taxon>Pentapetalae</taxon>
        <taxon>rosids</taxon>
        <taxon>fabids</taxon>
        <taxon>Fagales</taxon>
        <taxon>Myricaceae</taxon>
        <taxon>Morella</taxon>
    </lineage>
</organism>
<name>A0A6A1V4V1_9ROSI</name>
<evidence type="ECO:0000256" key="1">
    <source>
        <dbReference type="SAM" id="MobiDB-lite"/>
    </source>
</evidence>
<sequence>MLQSWELVKCSFCKMMGSGDTIFVWKDSWIPSLPDLKSSPRDQNMLCDPKLKVCELVNQNSHGRARATSSSSASDGSNGGVASAELEMHGDSQLCFCGLKARMRMSTTEGNPGKRFFGCP</sequence>
<evidence type="ECO:0000313" key="3">
    <source>
        <dbReference type="Proteomes" id="UP000516437"/>
    </source>
</evidence>
<reference evidence="2 3" key="1">
    <citation type="journal article" date="2019" name="Plant Biotechnol. J.">
        <title>The red bayberry genome and genetic basis of sex determination.</title>
        <authorList>
            <person name="Jia H.M."/>
            <person name="Jia H.J."/>
            <person name="Cai Q.L."/>
            <person name="Wang Y."/>
            <person name="Zhao H.B."/>
            <person name="Yang W.F."/>
            <person name="Wang G.Y."/>
            <person name="Li Y.H."/>
            <person name="Zhan D.L."/>
            <person name="Shen Y.T."/>
            <person name="Niu Q.F."/>
            <person name="Chang L."/>
            <person name="Qiu J."/>
            <person name="Zhao L."/>
            <person name="Xie H.B."/>
            <person name="Fu W.Y."/>
            <person name="Jin J."/>
            <person name="Li X.W."/>
            <person name="Jiao Y."/>
            <person name="Zhou C.C."/>
            <person name="Tu T."/>
            <person name="Chai C.Y."/>
            <person name="Gao J.L."/>
            <person name="Fan L.J."/>
            <person name="van de Weg E."/>
            <person name="Wang J.Y."/>
            <person name="Gao Z.S."/>
        </authorList>
    </citation>
    <scope>NUCLEOTIDE SEQUENCE [LARGE SCALE GENOMIC DNA]</scope>
    <source>
        <tissue evidence="2">Leaves</tissue>
    </source>
</reference>
<dbReference type="Proteomes" id="UP000516437">
    <property type="component" value="Chromosome 7"/>
</dbReference>
<protein>
    <recommendedName>
        <fullName evidence="4">Zinc finger GRF-type domain-containing protein</fullName>
    </recommendedName>
</protein>
<accession>A0A6A1V4V1</accession>
<evidence type="ECO:0008006" key="4">
    <source>
        <dbReference type="Google" id="ProtNLM"/>
    </source>
</evidence>